<dbReference type="InterPro" id="IPR029787">
    <property type="entry name" value="Nucleotide_cyclase"/>
</dbReference>
<dbReference type="SUPFAM" id="SSF55073">
    <property type="entry name" value="Nucleotide cyclase"/>
    <property type="match status" value="1"/>
</dbReference>
<dbReference type="PANTHER" id="PTHR43080:SF2">
    <property type="entry name" value="CBS DOMAIN-CONTAINING PROTEIN"/>
    <property type="match status" value="1"/>
</dbReference>
<dbReference type="InterPro" id="IPR000160">
    <property type="entry name" value="GGDEF_dom"/>
</dbReference>
<dbReference type="PANTHER" id="PTHR43080">
    <property type="entry name" value="CBS DOMAIN-CONTAINING PROTEIN CBSX3, MITOCHONDRIAL"/>
    <property type="match status" value="1"/>
</dbReference>
<dbReference type="InterPro" id="IPR000644">
    <property type="entry name" value="CBS_dom"/>
</dbReference>
<evidence type="ECO:0000256" key="1">
    <source>
        <dbReference type="ARBA" id="ARBA00023122"/>
    </source>
</evidence>
<dbReference type="Pfam" id="PF00571">
    <property type="entry name" value="CBS"/>
    <property type="match status" value="2"/>
</dbReference>
<organism evidence="5 6">
    <name type="scientific">Syntrophothermus lipocalidus (strain DSM 12680 / TGB-C1)</name>
    <dbReference type="NCBI Taxonomy" id="643648"/>
    <lineage>
        <taxon>Bacteria</taxon>
        <taxon>Bacillati</taxon>
        <taxon>Bacillota</taxon>
        <taxon>Clostridia</taxon>
        <taxon>Eubacteriales</taxon>
        <taxon>Syntrophomonadaceae</taxon>
        <taxon>Syntrophothermus</taxon>
    </lineage>
</organism>
<sequence>MGTLKSIMVRDPVTVSPDASVARAVQLMQRFKVGGLPVVQEGMLVGILTSRDVRNSHPNRLVADAMTREVITISPDCSIWEAKEKIDRYCIERLVVEAEGRLLGIITKSCLLIHFGKAVDSLTGLFTADYAYYAAEKLLKTNSSAVVIFIDLDNFGEIDKQLGHAEGNSILVKVAQALNSGTAEEVDYLCRYGGDEFVVVTSRNVKEAQELCFSLLDAISNVTWPGLQNRGLALAASAGIVPGRRSASDKDKQNWLNVVDLVNLASLGSTQAKQKGHRVLTMEEVEVVE</sequence>
<dbReference type="STRING" id="643648.Slip_1361"/>
<dbReference type="SMART" id="SM00267">
    <property type="entry name" value="GGDEF"/>
    <property type="match status" value="1"/>
</dbReference>
<dbReference type="CDD" id="cd04599">
    <property type="entry name" value="CBS_pair_GGDEF_assoc"/>
    <property type="match status" value="1"/>
</dbReference>
<dbReference type="InterPro" id="IPR051257">
    <property type="entry name" value="Diverse_CBS-Domain"/>
</dbReference>
<dbReference type="SUPFAM" id="SSF54631">
    <property type="entry name" value="CBS-domain pair"/>
    <property type="match status" value="1"/>
</dbReference>
<dbReference type="SMART" id="SM00116">
    <property type="entry name" value="CBS"/>
    <property type="match status" value="2"/>
</dbReference>
<dbReference type="InterPro" id="IPR046342">
    <property type="entry name" value="CBS_dom_sf"/>
</dbReference>
<proteinExistence type="predicted"/>
<feature type="domain" description="CBS" evidence="4">
    <location>
        <begin position="8"/>
        <end position="65"/>
    </location>
</feature>
<dbReference type="eggNOG" id="COG0517">
    <property type="taxonomic scope" value="Bacteria"/>
</dbReference>
<gene>
    <name evidence="5" type="ordered locus">Slip_1361</name>
</gene>
<name>D7CN39_SYNLT</name>
<evidence type="ECO:0000259" key="4">
    <source>
        <dbReference type="PROSITE" id="PS51371"/>
    </source>
</evidence>
<dbReference type="Gene3D" id="3.10.580.10">
    <property type="entry name" value="CBS-domain"/>
    <property type="match status" value="1"/>
</dbReference>
<dbReference type="Proteomes" id="UP000000378">
    <property type="component" value="Chromosome"/>
</dbReference>
<keyword evidence="6" id="KW-1185">Reference proteome</keyword>
<dbReference type="InterPro" id="IPR043128">
    <property type="entry name" value="Rev_trsase/Diguanyl_cyclase"/>
</dbReference>
<dbReference type="EMBL" id="CP002048">
    <property type="protein sequence ID" value="ADI02124.1"/>
    <property type="molecule type" value="Genomic_DNA"/>
</dbReference>
<accession>D7CN39</accession>
<protein>
    <submittedName>
        <fullName evidence="5">Diguanylate cyclase</fullName>
    </submittedName>
</protein>
<dbReference type="HOGENOM" id="CLU_968836_0_0_9"/>
<evidence type="ECO:0000256" key="2">
    <source>
        <dbReference type="PROSITE-ProRule" id="PRU00703"/>
    </source>
</evidence>
<reference evidence="5 6" key="2">
    <citation type="journal article" date="2010" name="Stand. Genomic Sci.">
        <title>Complete genome sequence of Syntrophothermus lipocalidus type strain (TGB-C1).</title>
        <authorList>
            <person name="Djao O.D."/>
            <person name="Zhang X."/>
            <person name="Lucas S."/>
            <person name="Lapidus A."/>
            <person name="Del Rio T.G."/>
            <person name="Nolan M."/>
            <person name="Tice H."/>
            <person name="Cheng J.F."/>
            <person name="Han C."/>
            <person name="Tapia R."/>
            <person name="Goodwin L."/>
            <person name="Pitluck S."/>
            <person name="Liolios K."/>
            <person name="Ivanova N."/>
            <person name="Mavromatis K."/>
            <person name="Mikhailova N."/>
            <person name="Ovchinnikova G."/>
            <person name="Pati A."/>
            <person name="Brambilla E."/>
            <person name="Chen A."/>
            <person name="Palaniappan K."/>
            <person name="Land M."/>
            <person name="Hauser L."/>
            <person name="Chang Y.J."/>
            <person name="Jeffries C.D."/>
            <person name="Rohde M."/>
            <person name="Sikorski J."/>
            <person name="Spring S."/>
            <person name="Goker M."/>
            <person name="Detter J.C."/>
            <person name="Woyke T."/>
            <person name="Bristow J."/>
            <person name="Eisen J.A."/>
            <person name="Markowitz V."/>
            <person name="Hugenholtz P."/>
            <person name="Kyrpides N.C."/>
            <person name="Klenk H.P."/>
        </authorList>
    </citation>
    <scope>NUCLEOTIDE SEQUENCE [LARGE SCALE GENOMIC DNA]</scope>
    <source>
        <strain evidence="6">DSM 12680 / TGB-C1</strain>
    </source>
</reference>
<dbReference type="NCBIfam" id="TIGR00254">
    <property type="entry name" value="GGDEF"/>
    <property type="match status" value="1"/>
</dbReference>
<dbReference type="KEGG" id="slp:Slip_1361"/>
<dbReference type="eggNOG" id="COG2199">
    <property type="taxonomic scope" value="Bacteria"/>
</dbReference>
<feature type="domain" description="GGDEF" evidence="3">
    <location>
        <begin position="143"/>
        <end position="285"/>
    </location>
</feature>
<dbReference type="PROSITE" id="PS51371">
    <property type="entry name" value="CBS"/>
    <property type="match status" value="2"/>
</dbReference>
<dbReference type="RefSeq" id="WP_013175526.1">
    <property type="nucleotide sequence ID" value="NC_014220.1"/>
</dbReference>
<dbReference type="PROSITE" id="PS50887">
    <property type="entry name" value="GGDEF"/>
    <property type="match status" value="1"/>
</dbReference>
<dbReference type="OrthoDB" id="12905at2"/>
<dbReference type="Gene3D" id="3.30.70.270">
    <property type="match status" value="1"/>
</dbReference>
<keyword evidence="1 2" id="KW-0129">CBS domain</keyword>
<evidence type="ECO:0000259" key="3">
    <source>
        <dbReference type="PROSITE" id="PS50887"/>
    </source>
</evidence>
<dbReference type="Pfam" id="PF00990">
    <property type="entry name" value="GGDEF"/>
    <property type="match status" value="1"/>
</dbReference>
<dbReference type="CDD" id="cd01949">
    <property type="entry name" value="GGDEF"/>
    <property type="match status" value="1"/>
</dbReference>
<evidence type="ECO:0000313" key="6">
    <source>
        <dbReference type="Proteomes" id="UP000000378"/>
    </source>
</evidence>
<dbReference type="AlphaFoldDB" id="D7CN39"/>
<feature type="domain" description="CBS" evidence="4">
    <location>
        <begin position="66"/>
        <end position="121"/>
    </location>
</feature>
<evidence type="ECO:0000313" key="5">
    <source>
        <dbReference type="EMBL" id="ADI02124.1"/>
    </source>
</evidence>
<reference evidence="6" key="1">
    <citation type="journal article" date="2010" name="Stand. Genomic Sci.">
        <title>Complete genome sequence of Syntrophothermus lipocalidus type strain (TGB-C1T).</title>
        <authorList>
            <consortium name="US DOE Joint Genome Institute (JGI-PGF)"/>
            <person name="Djao O."/>
            <person name="Zhang X."/>
            <person name="Lucas S."/>
            <person name="Lapidus A."/>
            <person name="Glavina Del Rio T."/>
            <person name="Nolan M."/>
            <person name="Tice H."/>
            <person name="Cheng J."/>
            <person name="Han C."/>
            <person name="Tapia R."/>
            <person name="Goodwin L."/>
            <person name="Pitluck S."/>
            <person name="Liolios K."/>
            <person name="Ivanova N."/>
            <person name="Mavromatis K."/>
            <person name="Mikhailova N."/>
            <person name="Ovchinnikova G."/>
            <person name="Pati A."/>
            <person name="Brambilla E."/>
            <person name="Chen A."/>
            <person name="Palaniappan K."/>
            <person name="Land M."/>
            <person name="Hauser L."/>
            <person name="Chang Y."/>
            <person name="Jeffries C."/>
            <person name="Rohde M."/>
            <person name="Sikorski J."/>
            <person name="Spring S."/>
            <person name="Goker M."/>
            <person name="Detter J."/>
            <person name="Woyke T."/>
            <person name="Bristow J."/>
            <person name="Eisen J."/>
            <person name="Markowitz V."/>
            <person name="Hugenholtz P."/>
            <person name="Kyrpides N."/>
            <person name="Klenk H."/>
        </authorList>
    </citation>
    <scope>NUCLEOTIDE SEQUENCE [LARGE SCALE GENOMIC DNA]</scope>
    <source>
        <strain evidence="6">DSM 12680 / TGB-C1</strain>
    </source>
</reference>